<feature type="region of interest" description="Disordered" evidence="1">
    <location>
        <begin position="1"/>
        <end position="36"/>
    </location>
</feature>
<gene>
    <name evidence="2" type="ORF">MRATA1EN1_LOCUS11269</name>
</gene>
<reference evidence="2" key="1">
    <citation type="submission" date="2023-04" db="EMBL/GenBank/DDBJ databases">
        <authorList>
            <consortium name="ELIXIR-Norway"/>
        </authorList>
    </citation>
    <scope>NUCLEOTIDE SEQUENCE [LARGE SCALE GENOMIC DNA]</scope>
</reference>
<evidence type="ECO:0000256" key="1">
    <source>
        <dbReference type="SAM" id="MobiDB-lite"/>
    </source>
</evidence>
<accession>A0ABN8YL64</accession>
<evidence type="ECO:0000313" key="3">
    <source>
        <dbReference type="Proteomes" id="UP001176941"/>
    </source>
</evidence>
<keyword evidence="3" id="KW-1185">Reference proteome</keyword>
<protein>
    <submittedName>
        <fullName evidence="2">Uncharacterized protein</fullName>
    </submittedName>
</protein>
<dbReference type="EMBL" id="OX459956">
    <property type="protein sequence ID" value="CAI9162307.1"/>
    <property type="molecule type" value="Genomic_DNA"/>
</dbReference>
<feature type="compositionally biased region" description="Basic and acidic residues" evidence="1">
    <location>
        <begin position="12"/>
        <end position="36"/>
    </location>
</feature>
<proteinExistence type="predicted"/>
<name>A0ABN8YL64_RANTA</name>
<organism evidence="2 3">
    <name type="scientific">Rangifer tarandus platyrhynchus</name>
    <name type="common">Svalbard reindeer</name>
    <dbReference type="NCBI Taxonomy" id="3082113"/>
    <lineage>
        <taxon>Eukaryota</taxon>
        <taxon>Metazoa</taxon>
        <taxon>Chordata</taxon>
        <taxon>Craniata</taxon>
        <taxon>Vertebrata</taxon>
        <taxon>Euteleostomi</taxon>
        <taxon>Mammalia</taxon>
        <taxon>Eutheria</taxon>
        <taxon>Laurasiatheria</taxon>
        <taxon>Artiodactyla</taxon>
        <taxon>Ruminantia</taxon>
        <taxon>Pecora</taxon>
        <taxon>Cervidae</taxon>
        <taxon>Odocoileinae</taxon>
        <taxon>Rangifer</taxon>
    </lineage>
</organism>
<evidence type="ECO:0000313" key="2">
    <source>
        <dbReference type="EMBL" id="CAI9162307.1"/>
    </source>
</evidence>
<dbReference type="Proteomes" id="UP001176941">
    <property type="component" value="Chromosome 20"/>
</dbReference>
<sequence>MREGAPQGAQTEGERRVRRSGESGEGAERGAGDRQEVPLGRKLTYFSWADLFAAKATVETARCSVRLAGSQAGCRPRSPPPSAQRAVSFIHSSFLGKAGIPSQS</sequence>